<evidence type="ECO:0000313" key="3">
    <source>
        <dbReference type="Proteomes" id="UP000029392"/>
    </source>
</evidence>
<dbReference type="Proteomes" id="UP000029392">
    <property type="component" value="Unassembled WGS sequence"/>
</dbReference>
<dbReference type="AlphaFoldDB" id="A0A091BE28"/>
<proteinExistence type="predicted"/>
<dbReference type="OrthoDB" id="5966697at2"/>
<reference evidence="2 3" key="1">
    <citation type="submission" date="2013-09" db="EMBL/GenBank/DDBJ databases">
        <title>Genome sequencing of Arenimonas malthae.</title>
        <authorList>
            <person name="Chen F."/>
            <person name="Wang G."/>
        </authorList>
    </citation>
    <scope>NUCLEOTIDE SEQUENCE [LARGE SCALE GENOMIC DNA]</scope>
    <source>
        <strain evidence="2 3">CC-JY-1</strain>
    </source>
</reference>
<evidence type="ECO:0000256" key="1">
    <source>
        <dbReference type="SAM" id="MobiDB-lite"/>
    </source>
</evidence>
<protein>
    <submittedName>
        <fullName evidence="2">Uncharacterized protein</fullName>
    </submittedName>
</protein>
<evidence type="ECO:0000313" key="2">
    <source>
        <dbReference type="EMBL" id="KFN42670.1"/>
    </source>
</evidence>
<dbReference type="RefSeq" id="WP_043804954.1">
    <property type="nucleotide sequence ID" value="NZ_AVCH01000198.1"/>
</dbReference>
<name>A0A091BE28_9GAMM</name>
<dbReference type="PATRIC" id="fig|1384054.3.peg.2478"/>
<dbReference type="STRING" id="1384054.N790_11435"/>
<organism evidence="2 3">
    <name type="scientific">Arenimonas malthae CC-JY-1</name>
    <dbReference type="NCBI Taxonomy" id="1384054"/>
    <lineage>
        <taxon>Bacteria</taxon>
        <taxon>Pseudomonadati</taxon>
        <taxon>Pseudomonadota</taxon>
        <taxon>Gammaproteobacteria</taxon>
        <taxon>Lysobacterales</taxon>
        <taxon>Lysobacteraceae</taxon>
        <taxon>Arenimonas</taxon>
    </lineage>
</organism>
<gene>
    <name evidence="2" type="ORF">N790_11435</name>
</gene>
<keyword evidence="3" id="KW-1185">Reference proteome</keyword>
<feature type="region of interest" description="Disordered" evidence="1">
    <location>
        <begin position="1"/>
        <end position="21"/>
    </location>
</feature>
<accession>A0A091BE28</accession>
<dbReference type="EMBL" id="AVCH01000198">
    <property type="protein sequence ID" value="KFN42670.1"/>
    <property type="molecule type" value="Genomic_DNA"/>
</dbReference>
<sequence>MVLIIEPRDTFPPPAPEPGARSTERALAHMHWHFVPADASALLRRRPFPLVSPPTAQEAP</sequence>
<comment type="caution">
    <text evidence="2">The sequence shown here is derived from an EMBL/GenBank/DDBJ whole genome shotgun (WGS) entry which is preliminary data.</text>
</comment>